<evidence type="ECO:0000256" key="2">
    <source>
        <dbReference type="ARBA" id="ARBA00023125"/>
    </source>
</evidence>
<comment type="caution">
    <text evidence="6">The sequence shown here is derived from an EMBL/GenBank/DDBJ whole genome shotgun (WGS) entry which is preliminary data.</text>
</comment>
<evidence type="ECO:0000313" key="7">
    <source>
        <dbReference type="Proteomes" id="UP000521922"/>
    </source>
</evidence>
<dbReference type="InterPro" id="IPR009057">
    <property type="entry name" value="Homeodomain-like_sf"/>
</dbReference>
<dbReference type="PANTHER" id="PTHR30055:SF220">
    <property type="entry name" value="TETR-FAMILY REGULATORY PROTEIN"/>
    <property type="match status" value="1"/>
</dbReference>
<keyword evidence="7" id="KW-1185">Reference proteome</keyword>
<name>A0A7Y9DQ78_9ACTN</name>
<gene>
    <name evidence="6" type="ORF">BJ968_004335</name>
</gene>
<evidence type="ECO:0000256" key="4">
    <source>
        <dbReference type="PROSITE-ProRule" id="PRU00335"/>
    </source>
</evidence>
<dbReference type="Pfam" id="PF13305">
    <property type="entry name" value="TetR_C_33"/>
    <property type="match status" value="1"/>
</dbReference>
<dbReference type="GO" id="GO:0000976">
    <property type="term" value="F:transcription cis-regulatory region binding"/>
    <property type="evidence" value="ECO:0007669"/>
    <property type="project" value="TreeGrafter"/>
</dbReference>
<evidence type="ECO:0000259" key="5">
    <source>
        <dbReference type="PROSITE" id="PS50977"/>
    </source>
</evidence>
<reference evidence="6 7" key="1">
    <citation type="submission" date="2020-07" db="EMBL/GenBank/DDBJ databases">
        <title>Sequencing the genomes of 1000 actinobacteria strains.</title>
        <authorList>
            <person name="Klenk H.-P."/>
        </authorList>
    </citation>
    <scope>NUCLEOTIDE SEQUENCE [LARGE SCALE GENOMIC DNA]</scope>
    <source>
        <strain evidence="6 7">DSM 7487</strain>
    </source>
</reference>
<dbReference type="SUPFAM" id="SSF46689">
    <property type="entry name" value="Homeodomain-like"/>
    <property type="match status" value="1"/>
</dbReference>
<protein>
    <submittedName>
        <fullName evidence="6">AcrR family transcriptional regulator</fullName>
    </submittedName>
</protein>
<sequence length="200" mass="21370">MTPPPFHHGNLRAALLEEARRTLRDGSVEDLSLRELARRAGVSHGAPRSHFADRQALLDALAEQGFEHLTRQLADAGAAHPDDLTGRLRAVARAYVGFAVTDPGLMDLMFSTKGTGAPQHVQAAAGRLFSTFASLFEEDLRAGRIAGSDPERTRLLFVAVLQGIASLISSRRIAPAQGDLLVDDAVALLVTGAGPEDPHR</sequence>
<dbReference type="SUPFAM" id="SSF48498">
    <property type="entry name" value="Tetracyclin repressor-like, C-terminal domain"/>
    <property type="match status" value="1"/>
</dbReference>
<evidence type="ECO:0000256" key="3">
    <source>
        <dbReference type="ARBA" id="ARBA00023163"/>
    </source>
</evidence>
<keyword evidence="2 4" id="KW-0238">DNA-binding</keyword>
<dbReference type="AlphaFoldDB" id="A0A7Y9DQ78"/>
<organism evidence="6 7">
    <name type="scientific">Kineococcus aurantiacus</name>
    <dbReference type="NCBI Taxonomy" id="37633"/>
    <lineage>
        <taxon>Bacteria</taxon>
        <taxon>Bacillati</taxon>
        <taxon>Actinomycetota</taxon>
        <taxon>Actinomycetes</taxon>
        <taxon>Kineosporiales</taxon>
        <taxon>Kineosporiaceae</taxon>
        <taxon>Kineococcus</taxon>
    </lineage>
</organism>
<dbReference type="InterPro" id="IPR036271">
    <property type="entry name" value="Tet_transcr_reg_TetR-rel_C_sf"/>
</dbReference>
<dbReference type="RefSeq" id="WP_179755430.1">
    <property type="nucleotide sequence ID" value="NZ_BAAAGN010000015.1"/>
</dbReference>
<dbReference type="Proteomes" id="UP000521922">
    <property type="component" value="Unassembled WGS sequence"/>
</dbReference>
<dbReference type="Gene3D" id="1.10.357.10">
    <property type="entry name" value="Tetracycline Repressor, domain 2"/>
    <property type="match status" value="1"/>
</dbReference>
<dbReference type="EMBL" id="JACCBB010000001">
    <property type="protein sequence ID" value="NYD24795.1"/>
    <property type="molecule type" value="Genomic_DNA"/>
</dbReference>
<dbReference type="InterPro" id="IPR001647">
    <property type="entry name" value="HTH_TetR"/>
</dbReference>
<dbReference type="GO" id="GO:0003700">
    <property type="term" value="F:DNA-binding transcription factor activity"/>
    <property type="evidence" value="ECO:0007669"/>
    <property type="project" value="TreeGrafter"/>
</dbReference>
<proteinExistence type="predicted"/>
<keyword evidence="3" id="KW-0804">Transcription</keyword>
<feature type="domain" description="HTH tetR-type" evidence="5">
    <location>
        <begin position="9"/>
        <end position="69"/>
    </location>
</feature>
<evidence type="ECO:0000313" key="6">
    <source>
        <dbReference type="EMBL" id="NYD24795.1"/>
    </source>
</evidence>
<keyword evidence="1" id="KW-0805">Transcription regulation</keyword>
<dbReference type="PROSITE" id="PS50977">
    <property type="entry name" value="HTH_TETR_2"/>
    <property type="match status" value="1"/>
</dbReference>
<dbReference type="Pfam" id="PF00440">
    <property type="entry name" value="TetR_N"/>
    <property type="match status" value="1"/>
</dbReference>
<feature type="DNA-binding region" description="H-T-H motif" evidence="4">
    <location>
        <begin position="32"/>
        <end position="51"/>
    </location>
</feature>
<accession>A0A7Y9DQ78</accession>
<dbReference type="PANTHER" id="PTHR30055">
    <property type="entry name" value="HTH-TYPE TRANSCRIPTIONAL REGULATOR RUTR"/>
    <property type="match status" value="1"/>
</dbReference>
<dbReference type="InterPro" id="IPR025996">
    <property type="entry name" value="MT1864/Rv1816-like_C"/>
</dbReference>
<dbReference type="InterPro" id="IPR050109">
    <property type="entry name" value="HTH-type_TetR-like_transc_reg"/>
</dbReference>
<evidence type="ECO:0000256" key="1">
    <source>
        <dbReference type="ARBA" id="ARBA00023015"/>
    </source>
</evidence>